<name>X1A9E0_9ZZZZ</name>
<keyword evidence="3" id="KW-0597">Phosphoprotein</keyword>
<evidence type="ECO:0000259" key="4">
    <source>
        <dbReference type="Pfam" id="PF02878"/>
    </source>
</evidence>
<dbReference type="PROSITE" id="PS00710">
    <property type="entry name" value="PGM_PMM"/>
    <property type="match status" value="1"/>
</dbReference>
<sequence>MNEPIISVSGLRGIIGESLDPILAIKYSAAFAGLIDSPGPVVVTRDGRATGTMLAQAICSGLAAIGRDVLYGDIAATPTTGILVREHRAAGGIQISASHNPAPYNGIKLFHRSGRVIPADEGLRVIEAYRNFSFPLVAHDQIGSIKTLEDTTSSHLSAVLETVNVGRIREQNYKVVLDSHHGSGSILGRRLLEELNCELKCLGDVPDGLFERSPEPTEQNLKETTVQAQELNADVVFCQDPDADRLAIIDENGTYIGEEYTLAITLNHALATRRGPVVINCSSSRM</sequence>
<dbReference type="InterPro" id="IPR016055">
    <property type="entry name" value="A-D-PHexomutase_a/b/a-I/II/III"/>
</dbReference>
<proteinExistence type="inferred from homology"/>
<dbReference type="InterPro" id="IPR005845">
    <property type="entry name" value="A-D-PHexomutase_a/b/a-II"/>
</dbReference>
<evidence type="ECO:0008006" key="7">
    <source>
        <dbReference type="Google" id="ProtNLM"/>
    </source>
</evidence>
<dbReference type="Pfam" id="PF02878">
    <property type="entry name" value="PGM_PMM_I"/>
    <property type="match status" value="1"/>
</dbReference>
<organism evidence="6">
    <name type="scientific">marine sediment metagenome</name>
    <dbReference type="NCBI Taxonomy" id="412755"/>
    <lineage>
        <taxon>unclassified sequences</taxon>
        <taxon>metagenomes</taxon>
        <taxon>ecological metagenomes</taxon>
    </lineage>
</organism>
<dbReference type="SUPFAM" id="SSF53738">
    <property type="entry name" value="Phosphoglucomutase, first 3 domains"/>
    <property type="match status" value="2"/>
</dbReference>
<dbReference type="GO" id="GO:0006048">
    <property type="term" value="P:UDP-N-acetylglucosamine biosynthetic process"/>
    <property type="evidence" value="ECO:0007669"/>
    <property type="project" value="TreeGrafter"/>
</dbReference>
<dbReference type="GO" id="GO:0009252">
    <property type="term" value="P:peptidoglycan biosynthetic process"/>
    <property type="evidence" value="ECO:0007669"/>
    <property type="project" value="TreeGrafter"/>
</dbReference>
<dbReference type="PANTHER" id="PTHR42946">
    <property type="entry name" value="PHOSPHOHEXOSE MUTASE"/>
    <property type="match status" value="1"/>
</dbReference>
<dbReference type="InterPro" id="IPR016066">
    <property type="entry name" value="A-D-PHexomutase_CS"/>
</dbReference>
<evidence type="ECO:0000259" key="5">
    <source>
        <dbReference type="Pfam" id="PF02879"/>
    </source>
</evidence>
<comment type="similarity">
    <text evidence="2">Belongs to the phosphohexose mutase family.</text>
</comment>
<dbReference type="EMBL" id="BART01018813">
    <property type="protein sequence ID" value="GAG78334.1"/>
    <property type="molecule type" value="Genomic_DNA"/>
</dbReference>
<dbReference type="InterPro" id="IPR050060">
    <property type="entry name" value="Phosphoglucosamine_mutase"/>
</dbReference>
<comment type="caution">
    <text evidence="6">The sequence shown here is derived from an EMBL/GenBank/DDBJ whole genome shotgun (WGS) entry which is preliminary data.</text>
</comment>
<feature type="domain" description="Alpha-D-phosphohexomutase alpha/beta/alpha" evidence="4">
    <location>
        <begin position="9"/>
        <end position="129"/>
    </location>
</feature>
<evidence type="ECO:0000313" key="6">
    <source>
        <dbReference type="EMBL" id="GAG78334.1"/>
    </source>
</evidence>
<dbReference type="PANTHER" id="PTHR42946:SF1">
    <property type="entry name" value="PHOSPHOGLUCOMUTASE (ALPHA-D-GLUCOSE-1,6-BISPHOSPHATE-DEPENDENT)"/>
    <property type="match status" value="1"/>
</dbReference>
<feature type="non-terminal residue" evidence="6">
    <location>
        <position position="286"/>
    </location>
</feature>
<protein>
    <recommendedName>
        <fullName evidence="7">Alpha-D-phosphohexomutase alpha/beta/alpha domain-containing protein</fullName>
    </recommendedName>
</protein>
<dbReference type="GO" id="GO:0004615">
    <property type="term" value="F:phosphomannomutase activity"/>
    <property type="evidence" value="ECO:0007669"/>
    <property type="project" value="TreeGrafter"/>
</dbReference>
<dbReference type="GO" id="GO:0005975">
    <property type="term" value="P:carbohydrate metabolic process"/>
    <property type="evidence" value="ECO:0007669"/>
    <property type="project" value="InterPro"/>
</dbReference>
<dbReference type="Gene3D" id="3.40.120.10">
    <property type="entry name" value="Alpha-D-Glucose-1,6-Bisphosphate, subunit A, domain 3"/>
    <property type="match status" value="3"/>
</dbReference>
<feature type="domain" description="Alpha-D-phosphohexomutase alpha/beta/alpha" evidence="5">
    <location>
        <begin position="155"/>
        <end position="253"/>
    </location>
</feature>
<dbReference type="PRINTS" id="PR00509">
    <property type="entry name" value="PGMPMM"/>
</dbReference>
<gene>
    <name evidence="6" type="ORF">S01H4_35387</name>
</gene>
<dbReference type="GO" id="GO:0000287">
    <property type="term" value="F:magnesium ion binding"/>
    <property type="evidence" value="ECO:0007669"/>
    <property type="project" value="InterPro"/>
</dbReference>
<dbReference type="Pfam" id="PF02879">
    <property type="entry name" value="PGM_PMM_II"/>
    <property type="match status" value="1"/>
</dbReference>
<evidence type="ECO:0000256" key="2">
    <source>
        <dbReference type="ARBA" id="ARBA00010231"/>
    </source>
</evidence>
<evidence type="ECO:0000256" key="1">
    <source>
        <dbReference type="ARBA" id="ARBA00001946"/>
    </source>
</evidence>
<dbReference type="InterPro" id="IPR005841">
    <property type="entry name" value="Alpha-D-phosphohexomutase_SF"/>
</dbReference>
<comment type="cofactor">
    <cofactor evidence="1">
        <name>Mg(2+)</name>
        <dbReference type="ChEBI" id="CHEBI:18420"/>
    </cofactor>
</comment>
<reference evidence="6" key="1">
    <citation type="journal article" date="2014" name="Front. Microbiol.">
        <title>High frequency of phylogenetically diverse reductive dehalogenase-homologous genes in deep subseafloor sedimentary metagenomes.</title>
        <authorList>
            <person name="Kawai M."/>
            <person name="Futagami T."/>
            <person name="Toyoda A."/>
            <person name="Takaki Y."/>
            <person name="Nishi S."/>
            <person name="Hori S."/>
            <person name="Arai W."/>
            <person name="Tsubouchi T."/>
            <person name="Morono Y."/>
            <person name="Uchiyama I."/>
            <person name="Ito T."/>
            <person name="Fujiyama A."/>
            <person name="Inagaki F."/>
            <person name="Takami H."/>
        </authorList>
    </citation>
    <scope>NUCLEOTIDE SEQUENCE</scope>
    <source>
        <strain evidence="6">Expedition CK06-06</strain>
    </source>
</reference>
<dbReference type="InterPro" id="IPR005844">
    <property type="entry name" value="A-D-PHexomutase_a/b/a-I"/>
</dbReference>
<evidence type="ECO:0000256" key="3">
    <source>
        <dbReference type="ARBA" id="ARBA00022553"/>
    </source>
</evidence>
<dbReference type="GO" id="GO:0008966">
    <property type="term" value="F:phosphoglucosamine mutase activity"/>
    <property type="evidence" value="ECO:0007669"/>
    <property type="project" value="TreeGrafter"/>
</dbReference>
<accession>X1A9E0</accession>
<dbReference type="AlphaFoldDB" id="X1A9E0"/>
<dbReference type="GO" id="GO:0005829">
    <property type="term" value="C:cytosol"/>
    <property type="evidence" value="ECO:0007669"/>
    <property type="project" value="TreeGrafter"/>
</dbReference>